<keyword evidence="8 20" id="KW-0460">Magnesium</keyword>
<dbReference type="HAMAP" id="MF_00208">
    <property type="entry name" value="MurE"/>
    <property type="match status" value="1"/>
</dbReference>
<evidence type="ECO:0000256" key="9">
    <source>
        <dbReference type="ARBA" id="ARBA00022960"/>
    </source>
</evidence>
<evidence type="ECO:0000256" key="1">
    <source>
        <dbReference type="ARBA" id="ARBA00004752"/>
    </source>
</evidence>
<evidence type="ECO:0000256" key="5">
    <source>
        <dbReference type="ARBA" id="ARBA00022618"/>
    </source>
</evidence>
<proteinExistence type="inferred from homology"/>
<reference evidence="26" key="1">
    <citation type="submission" date="2016-10" db="EMBL/GenBank/DDBJ databases">
        <authorList>
            <person name="Varghese N."/>
            <person name="Submissions S."/>
        </authorList>
    </citation>
    <scope>NUCLEOTIDE SEQUENCE [LARGE SCALE GENOMIC DNA]</scope>
    <source>
        <strain evidence="26">SP</strain>
    </source>
</reference>
<keyword evidence="12 20" id="KW-0961">Cell wall biogenesis/degradation</keyword>
<keyword evidence="11 20" id="KW-0131">Cell cycle</keyword>
<keyword evidence="9 20" id="KW-0133">Cell shape</keyword>
<dbReference type="SUPFAM" id="SSF53244">
    <property type="entry name" value="MurD-like peptide ligases, peptide-binding domain"/>
    <property type="match status" value="1"/>
</dbReference>
<feature type="binding site" evidence="20">
    <location>
        <position position="185"/>
    </location>
    <ligand>
        <name>UDP-N-acetyl-alpha-D-muramoyl-L-alanyl-D-glutamate</name>
        <dbReference type="ChEBI" id="CHEBI:83900"/>
    </ligand>
</feature>
<comment type="cofactor">
    <cofactor evidence="20">
        <name>Mg(2+)</name>
        <dbReference type="ChEBI" id="CHEBI:18420"/>
    </cofactor>
</comment>
<dbReference type="PROSITE" id="PS01011">
    <property type="entry name" value="FOLYLPOLYGLU_SYNT_1"/>
    <property type="match status" value="1"/>
</dbReference>
<dbReference type="SUPFAM" id="SSF53623">
    <property type="entry name" value="MurD-like peptide ligases, catalytic domain"/>
    <property type="match status" value="1"/>
</dbReference>
<keyword evidence="5 20" id="KW-0132">Cell division</keyword>
<dbReference type="Gene3D" id="3.90.190.20">
    <property type="entry name" value="Mur ligase, C-terminal domain"/>
    <property type="match status" value="1"/>
</dbReference>
<keyword evidence="26" id="KW-1185">Reference proteome</keyword>
<comment type="catalytic activity">
    <reaction evidence="13 20">
        <text>UDP-N-acetyl-alpha-D-muramoyl-L-alanyl-D-glutamate + meso-2,6-diaminopimelate + ATP = UDP-N-acetyl-alpha-D-muramoyl-L-alanyl-gamma-D-glutamyl-meso-2,6-diaminopimelate + ADP + phosphate + H(+)</text>
        <dbReference type="Rhea" id="RHEA:23676"/>
        <dbReference type="ChEBI" id="CHEBI:15378"/>
        <dbReference type="ChEBI" id="CHEBI:30616"/>
        <dbReference type="ChEBI" id="CHEBI:43474"/>
        <dbReference type="ChEBI" id="CHEBI:57791"/>
        <dbReference type="ChEBI" id="CHEBI:83900"/>
        <dbReference type="ChEBI" id="CHEBI:83905"/>
        <dbReference type="ChEBI" id="CHEBI:456216"/>
        <dbReference type="EC" id="6.3.2.13"/>
    </reaction>
</comment>
<feature type="binding site" evidence="20">
    <location>
        <position position="183"/>
    </location>
    <ligand>
        <name>UDP-N-acetyl-alpha-D-muramoyl-L-alanyl-D-glutamate</name>
        <dbReference type="ChEBI" id="CHEBI:83900"/>
    </ligand>
</feature>
<evidence type="ECO:0000256" key="11">
    <source>
        <dbReference type="ARBA" id="ARBA00023306"/>
    </source>
</evidence>
<dbReference type="Proteomes" id="UP000198935">
    <property type="component" value="Unassembled WGS sequence"/>
</dbReference>
<comment type="function">
    <text evidence="14 20">Catalyzes the addition of meso-diaminopimelic acid to the nucleotide precursor UDP-N-acetylmuramoyl-L-alanyl-D-glutamate (UMAG) in the biosynthesis of bacterial cell-wall peptidoglycan.</text>
</comment>
<evidence type="ECO:0000256" key="10">
    <source>
        <dbReference type="ARBA" id="ARBA00022984"/>
    </source>
</evidence>
<feature type="binding site" evidence="20">
    <location>
        <begin position="150"/>
        <end position="151"/>
    </location>
    <ligand>
        <name>UDP-N-acetyl-alpha-D-muramoyl-L-alanyl-D-glutamate</name>
        <dbReference type="ChEBI" id="CHEBI:83900"/>
    </ligand>
</feature>
<evidence type="ECO:0000256" key="2">
    <source>
        <dbReference type="ARBA" id="ARBA00005898"/>
    </source>
</evidence>
<dbReference type="Gene3D" id="3.40.1390.10">
    <property type="entry name" value="MurE/MurF, N-terminal domain"/>
    <property type="match status" value="1"/>
</dbReference>
<dbReference type="GO" id="GO:0000287">
    <property type="term" value="F:magnesium ion binding"/>
    <property type="evidence" value="ECO:0007669"/>
    <property type="project" value="UniProtKB-UniRule"/>
</dbReference>
<dbReference type="InterPro" id="IPR036615">
    <property type="entry name" value="Mur_ligase_C_dom_sf"/>
</dbReference>
<evidence type="ECO:0000259" key="24">
    <source>
        <dbReference type="Pfam" id="PF08245"/>
    </source>
</evidence>
<feature type="binding site" evidence="20">
    <location>
        <begin position="108"/>
        <end position="114"/>
    </location>
    <ligand>
        <name>ATP</name>
        <dbReference type="ChEBI" id="CHEBI:30616"/>
    </ligand>
</feature>
<feature type="binding site" evidence="20">
    <location>
        <position position="383"/>
    </location>
    <ligand>
        <name>meso-2,6-diaminopimelate</name>
        <dbReference type="ChEBI" id="CHEBI:57791"/>
    </ligand>
</feature>
<protein>
    <recommendedName>
        <fullName evidence="16 20">UDP-N-acetylmuramoyl-L-alanyl-D-glutamate--2,6-diaminopimelate ligase</fullName>
        <ecNumber evidence="15 20">6.3.2.13</ecNumber>
    </recommendedName>
    <alternativeName>
        <fullName evidence="17 20">Meso-A2pm-adding enzyme</fullName>
    </alternativeName>
    <alternativeName>
        <fullName evidence="18 20">Meso-diaminopimelate-adding enzyme</fullName>
    </alternativeName>
    <alternativeName>
        <fullName evidence="19 20">UDP-MurNAc-L-Ala-D-Glu:meso-diaminopimelate ligase</fullName>
    </alternativeName>
    <alternativeName>
        <fullName evidence="20">UDP-MurNAc-tripeptide synthetase</fullName>
    </alternativeName>
    <alternativeName>
        <fullName evidence="20">UDP-N-acetylmuramyl-tripeptide synthetase</fullName>
    </alternativeName>
</protein>
<evidence type="ECO:0000256" key="19">
    <source>
        <dbReference type="ARBA" id="ARBA00081560"/>
    </source>
</evidence>
<evidence type="ECO:0000256" key="16">
    <source>
        <dbReference type="ARBA" id="ARBA00072883"/>
    </source>
</evidence>
<evidence type="ECO:0000256" key="4">
    <source>
        <dbReference type="ARBA" id="ARBA00022598"/>
    </source>
</evidence>
<dbReference type="InterPro" id="IPR035911">
    <property type="entry name" value="MurE/MurF_N"/>
</dbReference>
<comment type="subcellular location">
    <subcellularLocation>
        <location evidence="20 21">Cytoplasm</location>
    </subcellularLocation>
</comment>
<comment type="similarity">
    <text evidence="2 20">Belongs to the MurCDEF family. MurE subfamily.</text>
</comment>
<dbReference type="GO" id="GO:0004326">
    <property type="term" value="F:tetrahydrofolylpolyglutamate synthase activity"/>
    <property type="evidence" value="ECO:0007669"/>
    <property type="project" value="InterPro"/>
</dbReference>
<feature type="binding site" evidence="20">
    <location>
        <position position="461"/>
    </location>
    <ligand>
        <name>meso-2,6-diaminopimelate</name>
        <dbReference type="ChEBI" id="CHEBI:57791"/>
    </ligand>
</feature>
<evidence type="ECO:0000313" key="25">
    <source>
        <dbReference type="EMBL" id="SDY76154.1"/>
    </source>
</evidence>
<dbReference type="PANTHER" id="PTHR23135:SF4">
    <property type="entry name" value="UDP-N-ACETYLMURAMOYL-L-ALANYL-D-GLUTAMATE--2,6-DIAMINOPIMELATE LIGASE MURE HOMOLOG, CHLOROPLASTIC"/>
    <property type="match status" value="1"/>
</dbReference>
<keyword evidence="6 20" id="KW-0547">Nucleotide-binding</keyword>
<dbReference type="PANTHER" id="PTHR23135">
    <property type="entry name" value="MUR LIGASE FAMILY MEMBER"/>
    <property type="match status" value="1"/>
</dbReference>
<keyword evidence="3 20" id="KW-0963">Cytoplasm</keyword>
<comment type="pathway">
    <text evidence="1 20 21">Cell wall biogenesis; peptidoglycan biosynthesis.</text>
</comment>
<evidence type="ECO:0000256" key="17">
    <source>
        <dbReference type="ARBA" id="ARBA00075482"/>
    </source>
</evidence>
<evidence type="ECO:0000256" key="6">
    <source>
        <dbReference type="ARBA" id="ARBA00022741"/>
    </source>
</evidence>
<dbReference type="FunFam" id="3.40.1390.10:FF:000005">
    <property type="entry name" value="UDP-N-acetylmuramoyl-L-alanyl-D-glutamate--2,6-diaminopimelate ligase"/>
    <property type="match status" value="1"/>
</dbReference>
<keyword evidence="4 20" id="KW-0436">Ligase</keyword>
<dbReference type="Gene3D" id="3.40.1190.10">
    <property type="entry name" value="Mur-like, catalytic domain"/>
    <property type="match status" value="1"/>
</dbReference>
<evidence type="ECO:0000256" key="20">
    <source>
        <dbReference type="HAMAP-Rule" id="MF_00208"/>
    </source>
</evidence>
<feature type="modified residue" description="N6-carboxylysine" evidence="20">
    <location>
        <position position="217"/>
    </location>
</feature>
<feature type="domain" description="Mur ligase central" evidence="24">
    <location>
        <begin position="106"/>
        <end position="311"/>
    </location>
</feature>
<dbReference type="STRING" id="1503961.SAMN05421736_103234"/>
<evidence type="ECO:0000256" key="14">
    <source>
        <dbReference type="ARBA" id="ARBA00056782"/>
    </source>
</evidence>
<dbReference type="NCBIfam" id="TIGR01085">
    <property type="entry name" value="murE"/>
    <property type="match status" value="1"/>
</dbReference>
<dbReference type="SUPFAM" id="SSF63418">
    <property type="entry name" value="MurE/MurF N-terminal domain"/>
    <property type="match status" value="1"/>
</dbReference>
<evidence type="ECO:0000256" key="13">
    <source>
        <dbReference type="ARBA" id="ARBA00050251"/>
    </source>
</evidence>
<feature type="binding site" evidence="20">
    <location>
        <position position="149"/>
    </location>
    <ligand>
        <name>UDP-N-acetyl-alpha-D-muramoyl-L-alanyl-D-glutamate</name>
        <dbReference type="ChEBI" id="CHEBI:83900"/>
    </ligand>
</feature>
<dbReference type="Pfam" id="PF02875">
    <property type="entry name" value="Mur_ligase_C"/>
    <property type="match status" value="1"/>
</dbReference>
<dbReference type="InterPro" id="IPR000713">
    <property type="entry name" value="Mur_ligase_N"/>
</dbReference>
<dbReference type="OrthoDB" id="9800958at2"/>
<keyword evidence="10 20" id="KW-0573">Peptidoglycan synthesis</keyword>
<comment type="caution">
    <text evidence="20">Lacks conserved residue(s) required for the propagation of feature annotation.</text>
</comment>
<evidence type="ECO:0000256" key="18">
    <source>
        <dbReference type="ARBA" id="ARBA00076158"/>
    </source>
</evidence>
<dbReference type="UniPathway" id="UPA00219"/>
<dbReference type="GO" id="GO:0008360">
    <property type="term" value="P:regulation of cell shape"/>
    <property type="evidence" value="ECO:0007669"/>
    <property type="project" value="UniProtKB-KW"/>
</dbReference>
<evidence type="ECO:0000259" key="22">
    <source>
        <dbReference type="Pfam" id="PF01225"/>
    </source>
</evidence>
<dbReference type="InterPro" id="IPR018109">
    <property type="entry name" value="Folylpolyglutamate_synth_CS"/>
</dbReference>
<evidence type="ECO:0000256" key="12">
    <source>
        <dbReference type="ARBA" id="ARBA00023316"/>
    </source>
</evidence>
<accession>A0A1H3MIH9</accession>
<organism evidence="25 26">
    <name type="scientific">Evansella caseinilytica</name>
    <dbReference type="NCBI Taxonomy" id="1503961"/>
    <lineage>
        <taxon>Bacteria</taxon>
        <taxon>Bacillati</taxon>
        <taxon>Bacillota</taxon>
        <taxon>Bacilli</taxon>
        <taxon>Bacillales</taxon>
        <taxon>Bacillaceae</taxon>
        <taxon>Evansella</taxon>
    </lineage>
</organism>
<dbReference type="Pfam" id="PF01225">
    <property type="entry name" value="Mur_ligase"/>
    <property type="match status" value="1"/>
</dbReference>
<feature type="domain" description="Mur ligase N-terminal catalytic" evidence="22">
    <location>
        <begin position="23"/>
        <end position="77"/>
    </location>
</feature>
<dbReference type="GO" id="GO:0005737">
    <property type="term" value="C:cytoplasm"/>
    <property type="evidence" value="ECO:0007669"/>
    <property type="project" value="UniProtKB-SubCell"/>
</dbReference>
<evidence type="ECO:0000256" key="3">
    <source>
        <dbReference type="ARBA" id="ARBA00022490"/>
    </source>
</evidence>
<sequence>MHLSKLTNHLPSFTIQNDADPFIHSLHMDHREVAAGSLFFCIKGYTVDGHDFAEKAVANGAVALVAEKELDVSVPVVIVRSSKRAMAVMSSFFYDFPTAKLKLIGVTGTNGKTTTTHLIDKILRDSGRKTGIIGTMYTKYLDKEIPVKNTTPESLVLQQHFSKMVTEGVETVAMEVSSHALVQGRVHGTQFDIAVFTNLSQDHLDFHGTMENYAQAKGLLFAQLGNGYHPANQPFAVLNVDDNVHLQLETMTAAPILTYGIHREADMMASDVQIDERGAAFTMTLGEEHVRVTMPMTGMFSVYNALAASSAAYLSGVSLQAIAASLSATSGVSGRFERVEVNQPFHVIVDYAHTPDSLENVLRTIREFAKGRISVVVGCGGDRDKTKRPVMASIAGKLADYVYLTSDNPRSEDPLAILQDMEQGMSGSDYKVIVDRKEAIYEAIRHAETDEVVLIAGKGHETYQTIGGVNHHFDDRLVAKEAVKECRT</sequence>
<dbReference type="EMBL" id="FNPI01000003">
    <property type="protein sequence ID" value="SDY76154.1"/>
    <property type="molecule type" value="Genomic_DNA"/>
</dbReference>
<dbReference type="AlphaFoldDB" id="A0A1H3MIH9"/>
<dbReference type="GO" id="GO:0005524">
    <property type="term" value="F:ATP binding"/>
    <property type="evidence" value="ECO:0007669"/>
    <property type="project" value="UniProtKB-UniRule"/>
</dbReference>
<dbReference type="FunFam" id="3.90.190.20:FF:000006">
    <property type="entry name" value="UDP-N-acetylmuramoyl-L-alanyl-D-glutamate--2,6-diaminopimelate ligase"/>
    <property type="match status" value="1"/>
</dbReference>
<evidence type="ECO:0000256" key="15">
    <source>
        <dbReference type="ARBA" id="ARBA00066633"/>
    </source>
</evidence>
<dbReference type="NCBIfam" id="NF001124">
    <property type="entry name" value="PRK00139.1-2"/>
    <property type="match status" value="1"/>
</dbReference>
<name>A0A1H3MIH9_9BACI</name>
<dbReference type="InterPro" id="IPR036565">
    <property type="entry name" value="Mur-like_cat_sf"/>
</dbReference>
<dbReference type="GO" id="GO:0051301">
    <property type="term" value="P:cell division"/>
    <property type="evidence" value="ECO:0007669"/>
    <property type="project" value="UniProtKB-KW"/>
</dbReference>
<dbReference type="GO" id="GO:0008765">
    <property type="term" value="F:UDP-N-acetylmuramoylalanyl-D-glutamate-2,6-diaminopimelate ligase activity"/>
    <property type="evidence" value="ECO:0007669"/>
    <property type="project" value="UniProtKB-UniRule"/>
</dbReference>
<evidence type="ECO:0000256" key="21">
    <source>
        <dbReference type="RuleBase" id="RU004135"/>
    </source>
</evidence>
<evidence type="ECO:0000259" key="23">
    <source>
        <dbReference type="Pfam" id="PF02875"/>
    </source>
</evidence>
<feature type="binding site" evidence="20">
    <location>
        <begin position="407"/>
        <end position="410"/>
    </location>
    <ligand>
        <name>meso-2,6-diaminopimelate</name>
        <dbReference type="ChEBI" id="CHEBI:57791"/>
    </ligand>
</feature>
<feature type="short sequence motif" description="Meso-diaminopimelate recognition motif" evidence="20">
    <location>
        <begin position="407"/>
        <end position="410"/>
    </location>
</feature>
<gene>
    <name evidence="20" type="primary">murE</name>
    <name evidence="25" type="ORF">SAMN05421736_103234</name>
</gene>
<dbReference type="InterPro" id="IPR005761">
    <property type="entry name" value="UDP-N-AcMur-Glu-dNH2Pim_ligase"/>
</dbReference>
<dbReference type="GO" id="GO:0071555">
    <property type="term" value="P:cell wall organization"/>
    <property type="evidence" value="ECO:0007669"/>
    <property type="project" value="UniProtKB-KW"/>
</dbReference>
<dbReference type="GO" id="GO:0009252">
    <property type="term" value="P:peptidoglycan biosynthetic process"/>
    <property type="evidence" value="ECO:0007669"/>
    <property type="project" value="UniProtKB-UniRule"/>
</dbReference>
<evidence type="ECO:0000256" key="8">
    <source>
        <dbReference type="ARBA" id="ARBA00022842"/>
    </source>
</evidence>
<dbReference type="Pfam" id="PF08245">
    <property type="entry name" value="Mur_ligase_M"/>
    <property type="match status" value="1"/>
</dbReference>
<evidence type="ECO:0000256" key="7">
    <source>
        <dbReference type="ARBA" id="ARBA00022840"/>
    </source>
</evidence>
<evidence type="ECO:0000313" key="26">
    <source>
        <dbReference type="Proteomes" id="UP000198935"/>
    </source>
</evidence>
<keyword evidence="7 20" id="KW-0067">ATP-binding</keyword>
<dbReference type="InterPro" id="IPR013221">
    <property type="entry name" value="Mur_ligase_cen"/>
</dbReference>
<comment type="PTM">
    <text evidence="20">Carboxylation is probably crucial for Mg(2+) binding and, consequently, for the gamma-phosphate positioning of ATP.</text>
</comment>
<feature type="domain" description="Mur ligase C-terminal" evidence="23">
    <location>
        <begin position="334"/>
        <end position="459"/>
    </location>
</feature>
<feature type="binding site" evidence="20">
    <location>
        <position position="457"/>
    </location>
    <ligand>
        <name>meso-2,6-diaminopimelate</name>
        <dbReference type="ChEBI" id="CHEBI:57791"/>
    </ligand>
</feature>
<dbReference type="NCBIfam" id="NF001126">
    <property type="entry name" value="PRK00139.1-4"/>
    <property type="match status" value="1"/>
</dbReference>
<dbReference type="EC" id="6.3.2.13" evidence="15 20"/>
<dbReference type="InterPro" id="IPR004101">
    <property type="entry name" value="Mur_ligase_C"/>
</dbReference>
<feature type="binding site" evidence="20">
    <location>
        <position position="177"/>
    </location>
    <ligand>
        <name>UDP-N-acetyl-alpha-D-muramoyl-L-alanyl-D-glutamate</name>
        <dbReference type="ChEBI" id="CHEBI:83900"/>
    </ligand>
</feature>